<comment type="catalytic activity">
    <reaction evidence="3">
        <text>uridine + phosphate = alpha-D-ribose 1-phosphate + uracil</text>
        <dbReference type="Rhea" id="RHEA:24388"/>
        <dbReference type="ChEBI" id="CHEBI:16704"/>
        <dbReference type="ChEBI" id="CHEBI:17568"/>
        <dbReference type="ChEBI" id="CHEBI:43474"/>
        <dbReference type="ChEBI" id="CHEBI:57720"/>
        <dbReference type="EC" id="2.4.2.3"/>
    </reaction>
</comment>
<evidence type="ECO:0000259" key="4">
    <source>
        <dbReference type="Pfam" id="PF01048"/>
    </source>
</evidence>
<dbReference type="InterPro" id="IPR035994">
    <property type="entry name" value="Nucleoside_phosphorylase_sf"/>
</dbReference>
<dbReference type="InterPro" id="IPR000845">
    <property type="entry name" value="Nucleoside_phosphorylase_d"/>
</dbReference>
<dbReference type="RefSeq" id="WP_086758199.1">
    <property type="nucleotide sequence ID" value="NZ_JAGJBZ010000001.1"/>
</dbReference>
<reference evidence="5 6" key="1">
    <citation type="journal article" date="2023" name="Microb. Genom.">
        <title>Mesoterricola silvestris gen. nov., sp. nov., Mesoterricola sediminis sp. nov., Geothrix oryzae sp. nov., Geothrix edaphica sp. nov., Geothrix rubra sp. nov., and Geothrix limicola sp. nov., six novel members of Acidobacteriota isolated from soils.</title>
        <authorList>
            <person name="Weisberg A.J."/>
            <person name="Pearce E."/>
            <person name="Kramer C.G."/>
            <person name="Chang J.H."/>
            <person name="Clarke C.R."/>
        </authorList>
    </citation>
    <scope>NUCLEOTIDE SEQUENCE [LARGE SCALE GENOMIC DNA]</scope>
    <source>
        <strain evidence="5 6">NRRL_B-2795</strain>
    </source>
</reference>
<evidence type="ECO:0000256" key="2">
    <source>
        <dbReference type="ARBA" id="ARBA00021980"/>
    </source>
</evidence>
<dbReference type="Pfam" id="PF01048">
    <property type="entry name" value="PNP_UDP_1"/>
    <property type="match status" value="1"/>
</dbReference>
<evidence type="ECO:0000313" key="5">
    <source>
        <dbReference type="EMBL" id="MDX2914972.1"/>
    </source>
</evidence>
<sequence>MTQDLLPITRIPRAGLPPRAVVVGDPARAAAVAALLDGAEEVSYHREYRVFSGSWKGVPVVVASHGVGGPGAILLFQELADAGVRTFLRFGTAGAMRPGIGDGDLVIAEAAVRDDGVTRQLLPPEYPAVSAPEAVIALQRAAREVGAPHHRGIVWTRAAFQPGLIPLDAYDRAGLAAIEMELSALYVTASLRGLVAGGVLVVDGVNADELVDEEATGGYDPHREVVALGVERGAVVALEALRLLAEEYAFEGAGSEGTGSGADGFEGDAA</sequence>
<gene>
    <name evidence="5" type="ORF">PV517_40680</name>
</gene>
<keyword evidence="6" id="KW-1185">Reference proteome</keyword>
<dbReference type="EC" id="2.4.2.3" evidence="1"/>
<name>A0ABU4LH08_9ACTN</name>
<evidence type="ECO:0000313" key="6">
    <source>
        <dbReference type="Proteomes" id="UP001271723"/>
    </source>
</evidence>
<comment type="caution">
    <text evidence="5">The sequence shown here is derived from an EMBL/GenBank/DDBJ whole genome shotgun (WGS) entry which is preliminary data.</text>
</comment>
<evidence type="ECO:0000256" key="3">
    <source>
        <dbReference type="ARBA" id="ARBA00048447"/>
    </source>
</evidence>
<dbReference type="PANTHER" id="PTHR43691:SF11">
    <property type="entry name" value="FI09636P-RELATED"/>
    <property type="match status" value="1"/>
</dbReference>
<protein>
    <recommendedName>
        <fullName evidence="2">Uridine phosphorylase</fullName>
        <ecNumber evidence="1">2.4.2.3</ecNumber>
    </recommendedName>
</protein>
<dbReference type="SUPFAM" id="SSF53167">
    <property type="entry name" value="Purine and uridine phosphorylases"/>
    <property type="match status" value="1"/>
</dbReference>
<dbReference type="Gene3D" id="3.40.50.1580">
    <property type="entry name" value="Nucleoside phosphorylase domain"/>
    <property type="match status" value="1"/>
</dbReference>
<dbReference type="Proteomes" id="UP001271723">
    <property type="component" value="Unassembled WGS sequence"/>
</dbReference>
<dbReference type="PANTHER" id="PTHR43691">
    <property type="entry name" value="URIDINE PHOSPHORYLASE"/>
    <property type="match status" value="1"/>
</dbReference>
<dbReference type="CDD" id="cd17767">
    <property type="entry name" value="UP_EcUdp-like"/>
    <property type="match status" value="1"/>
</dbReference>
<evidence type="ECO:0000256" key="1">
    <source>
        <dbReference type="ARBA" id="ARBA00011888"/>
    </source>
</evidence>
<proteinExistence type="predicted"/>
<feature type="domain" description="Nucleoside phosphorylase" evidence="4">
    <location>
        <begin position="19"/>
        <end position="241"/>
    </location>
</feature>
<dbReference type="EMBL" id="JARAVY010000025">
    <property type="protein sequence ID" value="MDX2914972.1"/>
    <property type="molecule type" value="Genomic_DNA"/>
</dbReference>
<organism evidence="5 6">
    <name type="scientific">Streptomyces griseiscabiei</name>
    <dbReference type="NCBI Taxonomy" id="2993540"/>
    <lineage>
        <taxon>Bacteria</taxon>
        <taxon>Bacillati</taxon>
        <taxon>Actinomycetota</taxon>
        <taxon>Actinomycetes</taxon>
        <taxon>Kitasatosporales</taxon>
        <taxon>Streptomycetaceae</taxon>
        <taxon>Streptomyces</taxon>
    </lineage>
</organism>
<accession>A0ABU4LH08</accession>